<keyword evidence="1" id="KW-0472">Membrane</keyword>
<keyword evidence="1" id="KW-0812">Transmembrane</keyword>
<keyword evidence="4" id="KW-1185">Reference proteome</keyword>
<accession>A0A562T7U0</accession>
<protein>
    <recommendedName>
        <fullName evidence="2">Ancillary SecYEG translocon subunit/Cell division coordinator CpoB TPR domain-containing protein</fullName>
    </recommendedName>
</protein>
<reference evidence="3 4" key="1">
    <citation type="submission" date="2019-07" db="EMBL/GenBank/DDBJ databases">
        <title>Genomic Encyclopedia of Archaeal and Bacterial Type Strains, Phase II (KMG-II): from individual species to whole genera.</title>
        <authorList>
            <person name="Goeker M."/>
        </authorList>
    </citation>
    <scope>NUCLEOTIDE SEQUENCE [LARGE SCALE GENOMIC DNA]</scope>
    <source>
        <strain evidence="3 4">ATCC BAA-252</strain>
    </source>
</reference>
<gene>
    <name evidence="3" type="ORF">JM93_01927</name>
</gene>
<keyword evidence="1" id="KW-1133">Transmembrane helix</keyword>
<evidence type="ECO:0000313" key="4">
    <source>
        <dbReference type="Proteomes" id="UP000320593"/>
    </source>
</evidence>
<dbReference type="InterPro" id="IPR011990">
    <property type="entry name" value="TPR-like_helical_dom_sf"/>
</dbReference>
<dbReference type="OrthoDB" id="7173339at2"/>
<dbReference type="RefSeq" id="WP_145342578.1">
    <property type="nucleotide sequence ID" value="NZ_SMLY01000073.1"/>
</dbReference>
<dbReference type="Pfam" id="PF09976">
    <property type="entry name" value="TPR_21"/>
    <property type="match status" value="1"/>
</dbReference>
<dbReference type="EMBL" id="VLLF01000003">
    <property type="protein sequence ID" value="TWI89721.1"/>
    <property type="molecule type" value="Genomic_DNA"/>
</dbReference>
<comment type="caution">
    <text evidence="3">The sequence shown here is derived from an EMBL/GenBank/DDBJ whole genome shotgun (WGS) entry which is preliminary data.</text>
</comment>
<dbReference type="SUPFAM" id="SSF48452">
    <property type="entry name" value="TPR-like"/>
    <property type="match status" value="1"/>
</dbReference>
<sequence>MSDIFREVDEDIRKEKYSRLWDRFGVWIIAAAVLIIAGTAGYRGWIYWESQKAQEAGDTFFEASRLADEGNYQDAQALFNQLEQSIGGYPVLARLRSATSLDQEGRKEEALAAFDAVARDSSVAGALQDVAALRAGYLAIDLEDYSAVADRVEGLTAAGEPFRAAAREIMAVAAWKAGDIDAARNWIEQIRDDAEAPADVTRRVGILNQVIRSQYGAPETSGEEASQE</sequence>
<proteinExistence type="predicted"/>
<evidence type="ECO:0000256" key="1">
    <source>
        <dbReference type="SAM" id="Phobius"/>
    </source>
</evidence>
<name>A0A562T7U0_9HYPH</name>
<organism evidence="3 4">
    <name type="scientific">Roseibium hamelinense</name>
    <dbReference type="NCBI Taxonomy" id="150831"/>
    <lineage>
        <taxon>Bacteria</taxon>
        <taxon>Pseudomonadati</taxon>
        <taxon>Pseudomonadota</taxon>
        <taxon>Alphaproteobacteria</taxon>
        <taxon>Hyphomicrobiales</taxon>
        <taxon>Stappiaceae</taxon>
        <taxon>Roseibium</taxon>
    </lineage>
</organism>
<dbReference type="AlphaFoldDB" id="A0A562T7U0"/>
<feature type="transmembrane region" description="Helical" evidence="1">
    <location>
        <begin position="24"/>
        <end position="42"/>
    </location>
</feature>
<dbReference type="Proteomes" id="UP000320593">
    <property type="component" value="Unassembled WGS sequence"/>
</dbReference>
<evidence type="ECO:0000259" key="2">
    <source>
        <dbReference type="Pfam" id="PF09976"/>
    </source>
</evidence>
<feature type="domain" description="Ancillary SecYEG translocon subunit/Cell division coordinator CpoB TPR" evidence="2">
    <location>
        <begin position="20"/>
        <end position="185"/>
    </location>
</feature>
<dbReference type="InterPro" id="IPR018704">
    <property type="entry name" value="SecYEG/CpoB_TPR"/>
</dbReference>
<evidence type="ECO:0000313" key="3">
    <source>
        <dbReference type="EMBL" id="TWI89721.1"/>
    </source>
</evidence>